<dbReference type="InterPro" id="IPR002885">
    <property type="entry name" value="PPR_rpt"/>
</dbReference>
<dbReference type="SUPFAM" id="SSF48452">
    <property type="entry name" value="TPR-like"/>
    <property type="match status" value="1"/>
</dbReference>
<evidence type="ECO:0000313" key="4">
    <source>
        <dbReference type="EMBL" id="KAK9092498.1"/>
    </source>
</evidence>
<evidence type="ECO:0000256" key="3">
    <source>
        <dbReference type="PROSITE-ProRule" id="PRU00708"/>
    </source>
</evidence>
<gene>
    <name evidence="4" type="ORF">Syun_027409</name>
</gene>
<feature type="repeat" description="PPR" evidence="3">
    <location>
        <begin position="44"/>
        <end position="78"/>
    </location>
</feature>
<evidence type="ECO:0000313" key="5">
    <source>
        <dbReference type="Proteomes" id="UP001420932"/>
    </source>
</evidence>
<evidence type="ECO:0000256" key="2">
    <source>
        <dbReference type="ARBA" id="ARBA00022737"/>
    </source>
</evidence>
<dbReference type="PROSITE" id="PS51375">
    <property type="entry name" value="PPR"/>
    <property type="match status" value="4"/>
</dbReference>
<dbReference type="Pfam" id="PF12854">
    <property type="entry name" value="PPR_1"/>
    <property type="match status" value="1"/>
</dbReference>
<feature type="repeat" description="PPR" evidence="3">
    <location>
        <begin position="239"/>
        <end position="273"/>
    </location>
</feature>
<dbReference type="InterPro" id="IPR046960">
    <property type="entry name" value="PPR_At4g14850-like_plant"/>
</dbReference>
<dbReference type="NCBIfam" id="TIGR00756">
    <property type="entry name" value="PPR"/>
    <property type="match status" value="5"/>
</dbReference>
<dbReference type="FunFam" id="1.25.40.10:FF:000090">
    <property type="entry name" value="Pentatricopeptide repeat-containing protein, chloroplastic"/>
    <property type="match status" value="1"/>
</dbReference>
<dbReference type="GO" id="GO:0009451">
    <property type="term" value="P:RNA modification"/>
    <property type="evidence" value="ECO:0007669"/>
    <property type="project" value="InterPro"/>
</dbReference>
<accession>A0AAP0EMU9</accession>
<evidence type="ECO:0000256" key="1">
    <source>
        <dbReference type="ARBA" id="ARBA00006643"/>
    </source>
</evidence>
<dbReference type="Pfam" id="PF20431">
    <property type="entry name" value="E_motif"/>
    <property type="match status" value="1"/>
</dbReference>
<dbReference type="Gene3D" id="1.25.40.10">
    <property type="entry name" value="Tetratricopeptide repeat domain"/>
    <property type="match status" value="5"/>
</dbReference>
<dbReference type="EMBL" id="JBBNAF010000012">
    <property type="protein sequence ID" value="KAK9092498.1"/>
    <property type="molecule type" value="Genomic_DNA"/>
</dbReference>
<protein>
    <recommendedName>
        <fullName evidence="6">Pentatricopeptide repeat-containing protein</fullName>
    </recommendedName>
</protein>
<name>A0AAP0EMU9_9MAGN</name>
<dbReference type="Pfam" id="PF13041">
    <property type="entry name" value="PPR_2"/>
    <property type="match status" value="3"/>
</dbReference>
<feature type="repeat" description="PPR" evidence="3">
    <location>
        <begin position="340"/>
        <end position="374"/>
    </location>
</feature>
<reference evidence="4 5" key="1">
    <citation type="submission" date="2024-01" db="EMBL/GenBank/DDBJ databases">
        <title>Genome assemblies of Stephania.</title>
        <authorList>
            <person name="Yang L."/>
        </authorList>
    </citation>
    <scope>NUCLEOTIDE SEQUENCE [LARGE SCALE GENOMIC DNA]</scope>
    <source>
        <strain evidence="4">YNDBR</strain>
        <tissue evidence="4">Leaf</tissue>
    </source>
</reference>
<dbReference type="InterPro" id="IPR011990">
    <property type="entry name" value="TPR-like_helical_dom_sf"/>
</dbReference>
<dbReference type="PANTHER" id="PTHR47926">
    <property type="entry name" value="PENTATRICOPEPTIDE REPEAT-CONTAINING PROTEIN"/>
    <property type="match status" value="1"/>
</dbReference>
<dbReference type="Proteomes" id="UP001420932">
    <property type="component" value="Unassembled WGS sequence"/>
</dbReference>
<dbReference type="PANTHER" id="PTHR47926:SF511">
    <property type="entry name" value="PENTATRICOPEPTIDE REPEAT-CONTAINING PROTEIN"/>
    <property type="match status" value="1"/>
</dbReference>
<comment type="caution">
    <text evidence="4">The sequence shown here is derived from an EMBL/GenBank/DDBJ whole genome shotgun (WGS) entry which is preliminary data.</text>
</comment>
<comment type="similarity">
    <text evidence="1">Belongs to the PPR family. PCMP-H subfamily.</text>
</comment>
<dbReference type="InterPro" id="IPR046848">
    <property type="entry name" value="E_motif"/>
</dbReference>
<dbReference type="Pfam" id="PF01535">
    <property type="entry name" value="PPR"/>
    <property type="match status" value="3"/>
</dbReference>
<dbReference type="AlphaFoldDB" id="A0AAP0EMU9"/>
<dbReference type="FunFam" id="1.25.40.10:FF:000333">
    <property type="entry name" value="Pentatricopeptide repeat-containing protein"/>
    <property type="match status" value="1"/>
</dbReference>
<organism evidence="4 5">
    <name type="scientific">Stephania yunnanensis</name>
    <dbReference type="NCBI Taxonomy" id="152371"/>
    <lineage>
        <taxon>Eukaryota</taxon>
        <taxon>Viridiplantae</taxon>
        <taxon>Streptophyta</taxon>
        <taxon>Embryophyta</taxon>
        <taxon>Tracheophyta</taxon>
        <taxon>Spermatophyta</taxon>
        <taxon>Magnoliopsida</taxon>
        <taxon>Ranunculales</taxon>
        <taxon>Menispermaceae</taxon>
        <taxon>Menispermoideae</taxon>
        <taxon>Cissampelideae</taxon>
        <taxon>Stephania</taxon>
    </lineage>
</organism>
<proteinExistence type="inferred from homology"/>
<feature type="repeat" description="PPR" evidence="3">
    <location>
        <begin position="177"/>
        <end position="211"/>
    </location>
</feature>
<dbReference type="GO" id="GO:0003723">
    <property type="term" value="F:RNA binding"/>
    <property type="evidence" value="ECO:0007669"/>
    <property type="project" value="InterPro"/>
</dbReference>
<sequence>MQLVQLRMICSVSTSLNLSLNHHIRNGRIADARKLFDRSQELRDVATWNTMISGYCKNRQIKNAQYLFDEMPQRDVVSWNIMLGGFYRSNDKESVVGCFIEMGRTGFKPTEFTLASVISAVSDMGFGVLVPQLHGNAVCLGLNSSVFVGSALIGGYTGMGCRRSDLRQVFDEILSRDVTSWNSLISGYMSIGVVEEACRMFGRMPERNVVSWTCLVRGYIQNKKMDDARRSFDKMPEKNVVSWTVMISGYERNGRFEEALELFVLMLNSGVQPNEFTLSSVASACAGSSSLVFGKQIHSSILKTGVPADVLLLSSLVDMYAKCGDITAAESVFETIPEKSLPSWNSIIGGYAKHGYGAKTLEQFERMKRHGIKPDNITFVHVLTACAHGGLVEKGEAHFESMVSKFGIQPEKEHFACMVDLYGRAGELEKAKNLIKRIPFEPDVVVWGALLGACGLHSNLEFGLFAAEEMYKLEQGHPAAYSLLSKIHGDKGEWARVIELRKIMEIETKKQKAGSWIEA</sequence>
<evidence type="ECO:0008006" key="6">
    <source>
        <dbReference type="Google" id="ProtNLM"/>
    </source>
</evidence>
<keyword evidence="5" id="KW-1185">Reference proteome</keyword>
<keyword evidence="2" id="KW-0677">Repeat</keyword>